<dbReference type="InterPro" id="IPR038765">
    <property type="entry name" value="Papain-like_cys_pep_sf"/>
</dbReference>
<sequence length="195" mass="22824">MEESQWDLKKICFQRRRLTRLDDFVHTYKTTLKALLREYSDSLKRKKKLQELWRQNDTEVVVSAIPSQFKGNGFMIHHSELRTLRPHEWLAGEINFEDYEGIVSFVNVHNTHWKFLYISAAQGSIYLVDPFHTSTELVDSNNAAKRFRHSSGLSRHLRESCLEKNIIRPYLLLPCLLVFTGRTTGSHQRASSTCL</sequence>
<dbReference type="EMBL" id="SRLO01001243">
    <property type="protein sequence ID" value="TNN39837.1"/>
    <property type="molecule type" value="Genomic_DNA"/>
</dbReference>
<accession>A0A4Z2FF35</accession>
<name>A0A4Z2FF35_9TELE</name>
<dbReference type="Proteomes" id="UP000314294">
    <property type="component" value="Unassembled WGS sequence"/>
</dbReference>
<dbReference type="OrthoDB" id="413122at2759"/>
<proteinExistence type="predicted"/>
<keyword evidence="2" id="KW-1185">Reference proteome</keyword>
<reference evidence="1 2" key="1">
    <citation type="submission" date="2019-03" db="EMBL/GenBank/DDBJ databases">
        <title>First draft genome of Liparis tanakae, snailfish: a comprehensive survey of snailfish specific genes.</title>
        <authorList>
            <person name="Kim W."/>
            <person name="Song I."/>
            <person name="Jeong J.-H."/>
            <person name="Kim D."/>
            <person name="Kim S."/>
            <person name="Ryu S."/>
            <person name="Song J.Y."/>
            <person name="Lee S.K."/>
        </authorList>
    </citation>
    <scope>NUCLEOTIDE SEQUENCE [LARGE SCALE GENOMIC DNA]</scope>
    <source>
        <tissue evidence="1">Muscle</tissue>
    </source>
</reference>
<gene>
    <name evidence="1" type="ORF">EYF80_049998</name>
</gene>
<protein>
    <submittedName>
        <fullName evidence="1">Uncharacterized protein</fullName>
    </submittedName>
</protein>
<dbReference type="SUPFAM" id="SSF54001">
    <property type="entry name" value="Cysteine proteinases"/>
    <property type="match status" value="1"/>
</dbReference>
<evidence type="ECO:0000313" key="2">
    <source>
        <dbReference type="Proteomes" id="UP000314294"/>
    </source>
</evidence>
<organism evidence="1 2">
    <name type="scientific">Liparis tanakae</name>
    <name type="common">Tanaka's snailfish</name>
    <dbReference type="NCBI Taxonomy" id="230148"/>
    <lineage>
        <taxon>Eukaryota</taxon>
        <taxon>Metazoa</taxon>
        <taxon>Chordata</taxon>
        <taxon>Craniata</taxon>
        <taxon>Vertebrata</taxon>
        <taxon>Euteleostomi</taxon>
        <taxon>Actinopterygii</taxon>
        <taxon>Neopterygii</taxon>
        <taxon>Teleostei</taxon>
        <taxon>Neoteleostei</taxon>
        <taxon>Acanthomorphata</taxon>
        <taxon>Eupercaria</taxon>
        <taxon>Perciformes</taxon>
        <taxon>Cottioidei</taxon>
        <taxon>Cottales</taxon>
        <taxon>Liparidae</taxon>
        <taxon>Liparis</taxon>
    </lineage>
</organism>
<evidence type="ECO:0000313" key="1">
    <source>
        <dbReference type="EMBL" id="TNN39837.1"/>
    </source>
</evidence>
<dbReference type="AlphaFoldDB" id="A0A4Z2FF35"/>
<comment type="caution">
    <text evidence="1">The sequence shown here is derived from an EMBL/GenBank/DDBJ whole genome shotgun (WGS) entry which is preliminary data.</text>
</comment>